<keyword evidence="1" id="KW-0812">Transmembrane</keyword>
<dbReference type="Proteomes" id="UP000178743">
    <property type="component" value="Unassembled WGS sequence"/>
</dbReference>
<feature type="transmembrane region" description="Helical" evidence="1">
    <location>
        <begin position="6"/>
        <end position="24"/>
    </location>
</feature>
<name>A0A1F5WBT6_9BACT</name>
<comment type="caution">
    <text evidence="2">The sequence shown here is derived from an EMBL/GenBank/DDBJ whole genome shotgun (WGS) entry which is preliminary data.</text>
</comment>
<evidence type="ECO:0000256" key="1">
    <source>
        <dbReference type="SAM" id="Phobius"/>
    </source>
</evidence>
<dbReference type="EMBL" id="MFHP01000015">
    <property type="protein sequence ID" value="OGF72761.1"/>
    <property type="molecule type" value="Genomic_DNA"/>
</dbReference>
<sequence length="123" mass="13814">MRSTLTLWLILSFTAIAVFGFLAMSENMTDHNKGCLAATAAGAICPSENIFNMAFFHTNVFKSFSLAIIFAIILILGILVFEFKIYDILRYREIGFEIADNDAPTIIKKMRAYLALHENSPEI</sequence>
<keyword evidence="1" id="KW-1133">Transmembrane helix</keyword>
<evidence type="ECO:0000313" key="3">
    <source>
        <dbReference type="Proteomes" id="UP000178743"/>
    </source>
</evidence>
<keyword evidence="1" id="KW-0472">Membrane</keyword>
<organism evidence="2 3">
    <name type="scientific">Candidatus Giovannonibacteria bacterium RIFCSPHIGHO2_02_FULL_45_40</name>
    <dbReference type="NCBI Taxonomy" id="1798337"/>
    <lineage>
        <taxon>Bacteria</taxon>
        <taxon>Candidatus Giovannoniibacteriota</taxon>
    </lineage>
</organism>
<reference evidence="2 3" key="1">
    <citation type="journal article" date="2016" name="Nat. Commun.">
        <title>Thousands of microbial genomes shed light on interconnected biogeochemical processes in an aquifer system.</title>
        <authorList>
            <person name="Anantharaman K."/>
            <person name="Brown C.T."/>
            <person name="Hug L.A."/>
            <person name="Sharon I."/>
            <person name="Castelle C.J."/>
            <person name="Probst A.J."/>
            <person name="Thomas B.C."/>
            <person name="Singh A."/>
            <person name="Wilkins M.J."/>
            <person name="Karaoz U."/>
            <person name="Brodie E.L."/>
            <person name="Williams K.H."/>
            <person name="Hubbard S.S."/>
            <person name="Banfield J.F."/>
        </authorList>
    </citation>
    <scope>NUCLEOTIDE SEQUENCE [LARGE SCALE GENOMIC DNA]</scope>
</reference>
<accession>A0A1F5WBT6</accession>
<feature type="transmembrane region" description="Helical" evidence="1">
    <location>
        <begin position="63"/>
        <end position="83"/>
    </location>
</feature>
<gene>
    <name evidence="2" type="ORF">A3C05_03265</name>
</gene>
<protein>
    <submittedName>
        <fullName evidence="2">Uncharacterized protein</fullName>
    </submittedName>
</protein>
<dbReference type="AlphaFoldDB" id="A0A1F5WBT6"/>
<evidence type="ECO:0000313" key="2">
    <source>
        <dbReference type="EMBL" id="OGF72761.1"/>
    </source>
</evidence>
<proteinExistence type="predicted"/>